<evidence type="ECO:0000256" key="4">
    <source>
        <dbReference type="SAM" id="MobiDB-lite"/>
    </source>
</evidence>
<dbReference type="PANTHER" id="PTHR10953">
    <property type="entry name" value="UBIQUITIN-ACTIVATING ENZYME E1"/>
    <property type="match status" value="1"/>
</dbReference>
<proteinExistence type="predicted"/>
<dbReference type="InterPro" id="IPR003749">
    <property type="entry name" value="ThiS/MoaD-like"/>
</dbReference>
<dbReference type="AlphaFoldDB" id="A0A538SFL8"/>
<evidence type="ECO:0000256" key="1">
    <source>
        <dbReference type="ARBA" id="ARBA00022679"/>
    </source>
</evidence>
<dbReference type="GO" id="GO:0016779">
    <property type="term" value="F:nucleotidyltransferase activity"/>
    <property type="evidence" value="ECO:0007669"/>
    <property type="project" value="UniProtKB-KW"/>
</dbReference>
<dbReference type="Pfam" id="PF02597">
    <property type="entry name" value="ThiS"/>
    <property type="match status" value="1"/>
</dbReference>
<comment type="caution">
    <text evidence="6">The sequence shown here is derived from an EMBL/GenBank/DDBJ whole genome shotgun (WGS) entry which is preliminary data.</text>
</comment>
<dbReference type="PROSITE" id="PS50206">
    <property type="entry name" value="RHODANESE_3"/>
    <property type="match status" value="1"/>
</dbReference>
<dbReference type="Gene3D" id="3.40.50.720">
    <property type="entry name" value="NAD(P)-binding Rossmann-like Domain"/>
    <property type="match status" value="1"/>
</dbReference>
<keyword evidence="2" id="KW-0547">Nucleotide-binding</keyword>
<dbReference type="Gene3D" id="3.10.20.30">
    <property type="match status" value="1"/>
</dbReference>
<dbReference type="InterPro" id="IPR012675">
    <property type="entry name" value="Beta-grasp_dom_sf"/>
</dbReference>
<dbReference type="InterPro" id="IPR000594">
    <property type="entry name" value="ThiF_NAD_FAD-bd"/>
</dbReference>
<dbReference type="FunFam" id="3.40.50.720:FF:000033">
    <property type="entry name" value="Adenylyltransferase and sulfurtransferase MOCS3"/>
    <property type="match status" value="1"/>
</dbReference>
<dbReference type="EMBL" id="VBOT01000105">
    <property type="protein sequence ID" value="TMQ50160.1"/>
    <property type="molecule type" value="Genomic_DNA"/>
</dbReference>
<dbReference type="Pfam" id="PF00581">
    <property type="entry name" value="Rhodanese"/>
    <property type="match status" value="1"/>
</dbReference>
<evidence type="ECO:0000313" key="6">
    <source>
        <dbReference type="EMBL" id="TMQ50160.1"/>
    </source>
</evidence>
<sequence>MKTRTRVHIPTPLRPYVAQQSVVEIEAATVGEALRELVARHDQLRRHLFDESGRLRRYVNVYRNEEDVRHLQGEETPLSSSDTVSIVPSIAGGSQGEGGRSQSATVPGARRGPAPPAWATGEDGLPPLGPEELLRYGRHLILPEVGLEGQRKLKAASVLVVGAGGLGSPLALYLAAAGVGRIGLVDFDRVEESNLQRQILHGTSSVGQPKLDSAAARLSDLNPHVRVEAHEVRLTSENALDILRPFDVVVDGTDNFPTRYLVNDACTLLGKPNVYGSIFRFEGQASVFDARRGPCYRCLYPDPPPPGLVPSCAEGGVLGVLPGVIGVIQGIETIKLILGVGESLIGRLLLFDALALRFRELTLRKDPECPLCGERPSIKELIDYQAFCGIAPEEQAGAEAADWEIGVRELEAQRAGGEDFTLIDVREPHEYEIARIPGSTLIPLHHLPERMSELDSSREIVLHCHHGQRSMRALQMLRQAGFRKLKNLRGGIDSWSREVDPSVPRY</sequence>
<dbReference type="NCBIfam" id="NF004281">
    <property type="entry name" value="PRK05690.1"/>
    <property type="match status" value="1"/>
</dbReference>
<dbReference type="CDD" id="cd00757">
    <property type="entry name" value="ThiF_MoeB_HesA_family"/>
    <property type="match status" value="1"/>
</dbReference>
<dbReference type="GO" id="GO:0005524">
    <property type="term" value="F:ATP binding"/>
    <property type="evidence" value="ECO:0007669"/>
    <property type="project" value="UniProtKB-KW"/>
</dbReference>
<evidence type="ECO:0000259" key="5">
    <source>
        <dbReference type="PROSITE" id="PS50206"/>
    </source>
</evidence>
<dbReference type="Gene3D" id="3.40.250.10">
    <property type="entry name" value="Rhodanese-like domain"/>
    <property type="match status" value="1"/>
</dbReference>
<feature type="compositionally biased region" description="Polar residues" evidence="4">
    <location>
        <begin position="77"/>
        <end position="86"/>
    </location>
</feature>
<dbReference type="SUPFAM" id="SSF54285">
    <property type="entry name" value="MoaD/ThiS"/>
    <property type="match status" value="1"/>
</dbReference>
<name>A0A538SFL8_UNCEI</name>
<gene>
    <name evidence="6" type="primary">moeB</name>
    <name evidence="6" type="ORF">E6K73_08445</name>
</gene>
<dbReference type="PANTHER" id="PTHR10953:SF102">
    <property type="entry name" value="ADENYLYLTRANSFERASE AND SULFURTRANSFERASE MOCS3"/>
    <property type="match status" value="1"/>
</dbReference>
<feature type="region of interest" description="Disordered" evidence="4">
    <location>
        <begin position="72"/>
        <end position="125"/>
    </location>
</feature>
<dbReference type="SUPFAM" id="SSF69572">
    <property type="entry name" value="Activating enzymes of the ubiquitin-like proteins"/>
    <property type="match status" value="1"/>
</dbReference>
<reference evidence="6 7" key="1">
    <citation type="journal article" date="2019" name="Nat. Microbiol.">
        <title>Mediterranean grassland soil C-N compound turnover is dependent on rainfall and depth, and is mediated by genomically divergent microorganisms.</title>
        <authorList>
            <person name="Diamond S."/>
            <person name="Andeer P.F."/>
            <person name="Li Z."/>
            <person name="Crits-Christoph A."/>
            <person name="Burstein D."/>
            <person name="Anantharaman K."/>
            <person name="Lane K.R."/>
            <person name="Thomas B.C."/>
            <person name="Pan C."/>
            <person name="Northen T.R."/>
            <person name="Banfield J.F."/>
        </authorList>
    </citation>
    <scope>NUCLEOTIDE SEQUENCE [LARGE SCALE GENOMIC DNA]</scope>
    <source>
        <strain evidence="6">WS_3</strain>
    </source>
</reference>
<dbReference type="Pfam" id="PF00899">
    <property type="entry name" value="ThiF"/>
    <property type="match status" value="1"/>
</dbReference>
<dbReference type="InterPro" id="IPR036873">
    <property type="entry name" value="Rhodanese-like_dom_sf"/>
</dbReference>
<dbReference type="SMART" id="SM00450">
    <property type="entry name" value="RHOD"/>
    <property type="match status" value="1"/>
</dbReference>
<dbReference type="GO" id="GO:0008146">
    <property type="term" value="F:sulfotransferase activity"/>
    <property type="evidence" value="ECO:0007669"/>
    <property type="project" value="TreeGrafter"/>
</dbReference>
<dbReference type="GO" id="GO:0005829">
    <property type="term" value="C:cytosol"/>
    <property type="evidence" value="ECO:0007669"/>
    <property type="project" value="TreeGrafter"/>
</dbReference>
<dbReference type="InterPro" id="IPR016155">
    <property type="entry name" value="Mopterin_synth/thiamin_S_b"/>
</dbReference>
<protein>
    <submittedName>
        <fullName evidence="6">Molybdopterin-synthase adenylyltransferase MoeB</fullName>
    </submittedName>
</protein>
<dbReference type="InterPro" id="IPR035985">
    <property type="entry name" value="Ubiquitin-activating_enz"/>
</dbReference>
<dbReference type="GO" id="GO:0004792">
    <property type="term" value="F:thiosulfate-cyanide sulfurtransferase activity"/>
    <property type="evidence" value="ECO:0007669"/>
    <property type="project" value="TreeGrafter"/>
</dbReference>
<accession>A0A538SFL8</accession>
<evidence type="ECO:0000313" key="7">
    <source>
        <dbReference type="Proteomes" id="UP000320184"/>
    </source>
</evidence>
<keyword evidence="6" id="KW-0548">Nucleotidyltransferase</keyword>
<dbReference type="Proteomes" id="UP000320184">
    <property type="component" value="Unassembled WGS sequence"/>
</dbReference>
<feature type="compositionally biased region" description="Low complexity" evidence="4">
    <location>
        <begin position="100"/>
        <end position="125"/>
    </location>
</feature>
<keyword evidence="1 6" id="KW-0808">Transferase</keyword>
<feature type="domain" description="Rhodanese" evidence="5">
    <location>
        <begin position="416"/>
        <end position="504"/>
    </location>
</feature>
<dbReference type="InterPro" id="IPR045886">
    <property type="entry name" value="ThiF/MoeB/HesA"/>
</dbReference>
<organism evidence="6 7">
    <name type="scientific">Eiseniibacteriota bacterium</name>
    <dbReference type="NCBI Taxonomy" id="2212470"/>
    <lineage>
        <taxon>Bacteria</taxon>
        <taxon>Candidatus Eiseniibacteriota</taxon>
    </lineage>
</organism>
<dbReference type="InterPro" id="IPR001763">
    <property type="entry name" value="Rhodanese-like_dom"/>
</dbReference>
<evidence type="ECO:0000256" key="3">
    <source>
        <dbReference type="ARBA" id="ARBA00022840"/>
    </source>
</evidence>
<keyword evidence="3" id="KW-0067">ATP-binding</keyword>
<dbReference type="GO" id="GO:0008641">
    <property type="term" value="F:ubiquitin-like modifier activating enzyme activity"/>
    <property type="evidence" value="ECO:0007669"/>
    <property type="project" value="InterPro"/>
</dbReference>
<evidence type="ECO:0000256" key="2">
    <source>
        <dbReference type="ARBA" id="ARBA00022741"/>
    </source>
</evidence>